<dbReference type="GO" id="GO:0003735">
    <property type="term" value="F:structural constituent of ribosome"/>
    <property type="evidence" value="ECO:0007669"/>
    <property type="project" value="TreeGrafter"/>
</dbReference>
<dbReference type="InterPro" id="IPR010994">
    <property type="entry name" value="RuvA_2-like"/>
</dbReference>
<dbReference type="Pfam" id="PF12836">
    <property type="entry name" value="HHH_3"/>
    <property type="match status" value="1"/>
</dbReference>
<dbReference type="Pfam" id="PF00575">
    <property type="entry name" value="S1"/>
    <property type="match status" value="1"/>
</dbReference>
<dbReference type="GO" id="GO:0006412">
    <property type="term" value="P:translation"/>
    <property type="evidence" value="ECO:0007669"/>
    <property type="project" value="TreeGrafter"/>
</dbReference>
<dbReference type="Pfam" id="PF22706">
    <property type="entry name" value="Tex_central_region"/>
    <property type="match status" value="1"/>
</dbReference>
<dbReference type="Gene3D" id="3.30.420.140">
    <property type="entry name" value="YqgF/RNase H-like domain"/>
    <property type="match status" value="1"/>
</dbReference>
<dbReference type="AlphaFoldDB" id="A0A023EZ60"/>
<dbReference type="InterPro" id="IPR050437">
    <property type="entry name" value="Ribos_protein_bS1-like"/>
</dbReference>
<dbReference type="InterPro" id="IPR023323">
    <property type="entry name" value="Tex-like_dom_sf"/>
</dbReference>
<dbReference type="InterPro" id="IPR032639">
    <property type="entry name" value="Tex_YqgF"/>
</dbReference>
<dbReference type="GO" id="GO:0006139">
    <property type="term" value="P:nucleobase-containing compound metabolic process"/>
    <property type="evidence" value="ECO:0007669"/>
    <property type="project" value="InterPro"/>
</dbReference>
<evidence type="ECO:0000256" key="1">
    <source>
        <dbReference type="SAM" id="MobiDB-lite"/>
    </source>
</evidence>
<dbReference type="SUPFAM" id="SSF158832">
    <property type="entry name" value="Tex N-terminal region-like"/>
    <property type="match status" value="1"/>
</dbReference>
<dbReference type="InterPro" id="IPR012340">
    <property type="entry name" value="NA-bd_OB-fold"/>
</dbReference>
<dbReference type="Gene3D" id="2.40.50.140">
    <property type="entry name" value="Nucleic acid-binding proteins"/>
    <property type="match status" value="1"/>
</dbReference>
<organism evidence="3">
    <name type="scientific">Triatoma infestans</name>
    <name type="common">Assassin bug</name>
    <dbReference type="NCBI Taxonomy" id="30076"/>
    <lineage>
        <taxon>Eukaryota</taxon>
        <taxon>Metazoa</taxon>
        <taxon>Ecdysozoa</taxon>
        <taxon>Arthropoda</taxon>
        <taxon>Hexapoda</taxon>
        <taxon>Insecta</taxon>
        <taxon>Pterygota</taxon>
        <taxon>Neoptera</taxon>
        <taxon>Paraneoptera</taxon>
        <taxon>Hemiptera</taxon>
        <taxon>Heteroptera</taxon>
        <taxon>Panheteroptera</taxon>
        <taxon>Cimicomorpha</taxon>
        <taxon>Reduviidae</taxon>
        <taxon>Triatominae</taxon>
        <taxon>Triatoma</taxon>
    </lineage>
</organism>
<dbReference type="InterPro" id="IPR055179">
    <property type="entry name" value="Tex-like_central_region"/>
</dbReference>
<dbReference type="InterPro" id="IPR012337">
    <property type="entry name" value="RNaseH-like_sf"/>
</dbReference>
<dbReference type="InterPro" id="IPR037027">
    <property type="entry name" value="YqgF/RNaseH-like_dom_sf"/>
</dbReference>
<feature type="compositionally biased region" description="Polar residues" evidence="1">
    <location>
        <begin position="20"/>
        <end position="39"/>
    </location>
</feature>
<dbReference type="InterPro" id="IPR006641">
    <property type="entry name" value="YqgF/RNaseH-like_dom"/>
</dbReference>
<dbReference type="Pfam" id="PF16921">
    <property type="entry name" value="Tex_YqgF"/>
    <property type="match status" value="1"/>
</dbReference>
<feature type="domain" description="S1 motif" evidence="2">
    <location>
        <begin position="708"/>
        <end position="772"/>
    </location>
</feature>
<proteinExistence type="evidence at transcript level"/>
<dbReference type="PANTHER" id="PTHR10724:SF10">
    <property type="entry name" value="S1 RNA-BINDING DOMAIN-CONTAINING PROTEIN 1"/>
    <property type="match status" value="1"/>
</dbReference>
<protein>
    <submittedName>
        <fullName evidence="3">Putative transcriptional accessory protein transcription</fullName>
    </submittedName>
</protein>
<dbReference type="Pfam" id="PF09371">
    <property type="entry name" value="Tex_N"/>
    <property type="match status" value="1"/>
</dbReference>
<dbReference type="Gene3D" id="1.10.3500.10">
    <property type="entry name" value="Tex N-terminal region-like"/>
    <property type="match status" value="1"/>
</dbReference>
<evidence type="ECO:0000259" key="2">
    <source>
        <dbReference type="PROSITE" id="PS50126"/>
    </source>
</evidence>
<dbReference type="Gene3D" id="1.10.10.650">
    <property type="entry name" value="RuvA domain 2-like"/>
    <property type="match status" value="1"/>
</dbReference>
<dbReference type="PANTHER" id="PTHR10724">
    <property type="entry name" value="30S RIBOSOMAL PROTEIN S1"/>
    <property type="match status" value="1"/>
</dbReference>
<dbReference type="SUPFAM" id="SSF53098">
    <property type="entry name" value="Ribonuclease H-like"/>
    <property type="match status" value="1"/>
</dbReference>
<dbReference type="SUPFAM" id="SSF47781">
    <property type="entry name" value="RuvA domain 2-like"/>
    <property type="match status" value="1"/>
</dbReference>
<dbReference type="FunFam" id="3.30.420.140:FF:000001">
    <property type="entry name" value="RNA-binding transcriptional accessory protein"/>
    <property type="match status" value="1"/>
</dbReference>
<reference evidence="3" key="1">
    <citation type="journal article" date="2014" name="PLoS Negl. Trop. Dis.">
        <title>An updated insight into the Sialotranscriptome of Triatoma infestans: developmental stage and geographic variations.</title>
        <authorList>
            <person name="Schwarz A."/>
            <person name="Medrano-Mercado N."/>
            <person name="Schaub G.A."/>
            <person name="Struchiner C.J."/>
            <person name="Bargues M.D."/>
            <person name="Levy M.Z."/>
            <person name="Ribeiro J.M."/>
        </authorList>
    </citation>
    <scope>NUCLEOTIDE SEQUENCE</scope>
    <source>
        <strain evidence="3">Chile</strain>
        <tissue evidence="3">Salivary glands</tissue>
    </source>
</reference>
<dbReference type="PROSITE" id="PS50126">
    <property type="entry name" value="S1"/>
    <property type="match status" value="1"/>
</dbReference>
<sequence length="777" mass="87937">LQNKAQSQGQGKKETKTDSSKNLQQTSQDVKSGEPSSAKPNPLIVQVARQASISFKLCETIINYFEEDATIPFLVRYRSNKIDGKTAEELRLIKDVYKTIKQIQARASFIKKTLKYKNVLTDDLEYHIDNAQTMAELEELYEPFKSSKKTRIQQAEEIGLVEIVKKVLERRSTIKRLDEIINPKNELTKDSKTVEQLLTHVSGDLMLKDLKLISKLPTLFRLNDVYIVSKKNSNPRKEATQKKTNATDKFENYYDFRKSYLGIKPHQVLAINRGEEQHELKVAVELPDSLHKNLESFLWNKWMKRINKSNFMFNILNKAIHTEVIVKLKKKISKRIRADLTAVAEKESLNVFSSNLKWLLLTRPVFNHIVLAIDPGFAGGCKIAVVSHDQKVLDTSLYYLANSCEFVSQLTTLIHKHKVSLIAIGNGKGCREVEACVGHLIRNLMQKGIDIPYTIVSEQGVSIYSCSEEAKKEYPELSPNFISAVSLAKRVIDPLGEMIKVKPKHLGVGMYQHDLNSKRLDEMLNEVVSEVVSMVGVNLNTAPLTLLRQVAGLTESRAKALISFRETNGPFKQRNEITKIKGIGKKTFEQCAGFVRILPQGDDGEDLAEPLDQTIIHPEDYAIATRFIKEVCVLNKQDIGKDFFIKGVKRATELGGKANICKLLKIDECTFDVLYEGLTKSLHYDIRMDCAEQLFKKEVTTFEQLKEGQIITGRVENVTHFGSFIDIGVGNSMLLPATDSHNAQDKLKYGQKVLVKVRNINIKARRVTLSLVEVLSK</sequence>
<accession>A0A023EZ60</accession>
<dbReference type="SUPFAM" id="SSF50249">
    <property type="entry name" value="Nucleic acid-binding proteins"/>
    <property type="match status" value="1"/>
</dbReference>
<dbReference type="Gene3D" id="1.10.150.310">
    <property type="entry name" value="Tex RuvX-like domain-like"/>
    <property type="match status" value="1"/>
</dbReference>
<dbReference type="SMART" id="SM00732">
    <property type="entry name" value="YqgFc"/>
    <property type="match status" value="1"/>
</dbReference>
<dbReference type="EMBL" id="GBBI01004681">
    <property type="protein sequence ID" value="JAC14031.1"/>
    <property type="molecule type" value="mRNA"/>
</dbReference>
<dbReference type="InterPro" id="IPR003029">
    <property type="entry name" value="S1_domain"/>
</dbReference>
<feature type="region of interest" description="Disordered" evidence="1">
    <location>
        <begin position="1"/>
        <end position="41"/>
    </location>
</feature>
<feature type="non-terminal residue" evidence="3">
    <location>
        <position position="1"/>
    </location>
</feature>
<feature type="compositionally biased region" description="Polar residues" evidence="1">
    <location>
        <begin position="1"/>
        <end position="10"/>
    </location>
</feature>
<dbReference type="GO" id="GO:0003729">
    <property type="term" value="F:mRNA binding"/>
    <property type="evidence" value="ECO:0007669"/>
    <property type="project" value="TreeGrafter"/>
</dbReference>
<dbReference type="Pfam" id="PF17674">
    <property type="entry name" value="HHH_9"/>
    <property type="match status" value="1"/>
</dbReference>
<evidence type="ECO:0000313" key="3">
    <source>
        <dbReference type="EMBL" id="JAC14031.1"/>
    </source>
</evidence>
<name>A0A023EZ60_TRIIF</name>
<dbReference type="SMART" id="SM00316">
    <property type="entry name" value="S1"/>
    <property type="match status" value="1"/>
</dbReference>
<dbReference type="InterPro" id="IPR041692">
    <property type="entry name" value="HHH_9"/>
</dbReference>
<dbReference type="InterPro" id="IPR018974">
    <property type="entry name" value="Tex-like_N"/>
</dbReference>
<dbReference type="InterPro" id="IPR023319">
    <property type="entry name" value="Tex-like_HTH_dom_sf"/>
</dbReference>